<evidence type="ECO:0000256" key="2">
    <source>
        <dbReference type="ARBA" id="ARBA00022801"/>
    </source>
</evidence>
<dbReference type="InterPro" id="IPR003833">
    <property type="entry name" value="CT_C_D"/>
</dbReference>
<dbReference type="PANTHER" id="PTHR34698">
    <property type="entry name" value="5-OXOPROLINASE SUBUNIT B"/>
    <property type="match status" value="1"/>
</dbReference>
<dbReference type="Pfam" id="PF02682">
    <property type="entry name" value="CT_C_D"/>
    <property type="match status" value="1"/>
</dbReference>
<dbReference type="PANTHER" id="PTHR34698:SF2">
    <property type="entry name" value="5-OXOPROLINASE SUBUNIT B"/>
    <property type="match status" value="1"/>
</dbReference>
<dbReference type="EC" id="3.5.2.9" evidence="6"/>
<protein>
    <submittedName>
        <fullName evidence="6">5-oxoprolinase subunit PxpB</fullName>
        <ecNumber evidence="6">3.5.2.9</ecNumber>
    </submittedName>
</protein>
<proteinExistence type="predicted"/>
<gene>
    <name evidence="6" type="primary">pxpB</name>
    <name evidence="6" type="ORF">ACFOUO_00440</name>
</gene>
<evidence type="ECO:0000313" key="7">
    <source>
        <dbReference type="Proteomes" id="UP001595843"/>
    </source>
</evidence>
<keyword evidence="2 6" id="KW-0378">Hydrolase</keyword>
<dbReference type="RefSeq" id="WP_380701070.1">
    <property type="nucleotide sequence ID" value="NZ_JBHSAP010000003.1"/>
</dbReference>
<dbReference type="InterPro" id="IPR029000">
    <property type="entry name" value="Cyclophilin-like_dom_sf"/>
</dbReference>
<organism evidence="6 7">
    <name type="scientific">Salinithrix halophila</name>
    <dbReference type="NCBI Taxonomy" id="1485204"/>
    <lineage>
        <taxon>Bacteria</taxon>
        <taxon>Bacillati</taxon>
        <taxon>Bacillota</taxon>
        <taxon>Bacilli</taxon>
        <taxon>Bacillales</taxon>
        <taxon>Thermoactinomycetaceae</taxon>
        <taxon>Salinithrix</taxon>
    </lineage>
</organism>
<feature type="region of interest" description="Disordered" evidence="4">
    <location>
        <begin position="221"/>
        <end position="248"/>
    </location>
</feature>
<reference evidence="7" key="1">
    <citation type="journal article" date="2019" name="Int. J. Syst. Evol. Microbiol.">
        <title>The Global Catalogue of Microorganisms (GCM) 10K type strain sequencing project: providing services to taxonomists for standard genome sequencing and annotation.</title>
        <authorList>
            <consortium name="The Broad Institute Genomics Platform"/>
            <consortium name="The Broad Institute Genome Sequencing Center for Infectious Disease"/>
            <person name="Wu L."/>
            <person name="Ma J."/>
        </authorList>
    </citation>
    <scope>NUCLEOTIDE SEQUENCE [LARGE SCALE GENOMIC DNA]</scope>
    <source>
        <strain evidence="7">IBRC-M 10813</strain>
    </source>
</reference>
<evidence type="ECO:0000256" key="4">
    <source>
        <dbReference type="SAM" id="MobiDB-lite"/>
    </source>
</evidence>
<dbReference type="InterPro" id="IPR010016">
    <property type="entry name" value="PxpB"/>
</dbReference>
<name>A0ABV8JC05_9BACL</name>
<keyword evidence="7" id="KW-1185">Reference proteome</keyword>
<evidence type="ECO:0000256" key="3">
    <source>
        <dbReference type="ARBA" id="ARBA00022840"/>
    </source>
</evidence>
<evidence type="ECO:0000313" key="6">
    <source>
        <dbReference type="EMBL" id="MFC4075292.1"/>
    </source>
</evidence>
<sequence>MSLHFQPLGDTGVRVQFGDRIDPAINNQIRRYCRRLKKLSLEGVVEWVPSYTAVTVYYQPYRVRYGELVRILSELVEEIESDQELESRLVEIPVVYGGRFGPDLEEVARYSGLTPEEVIRIHSQSPYRIYMMGFVPGFPYLGGMSETIAVPRLEKPREKIPAGSVGIAGAQTGVYPLETPGGWRLIGRTPLRLYDPHRHPPMLLAAGDHVQFRPISEEEYSSIEEEVARGKNPVKEKTWESRTDETTD</sequence>
<feature type="domain" description="Carboxyltransferase" evidence="5">
    <location>
        <begin position="3"/>
        <end position="204"/>
    </location>
</feature>
<dbReference type="NCBIfam" id="TIGR00370">
    <property type="entry name" value="5-oxoprolinase subunit PxpB"/>
    <property type="match status" value="1"/>
</dbReference>
<dbReference type="Proteomes" id="UP001595843">
    <property type="component" value="Unassembled WGS sequence"/>
</dbReference>
<keyword evidence="1" id="KW-0547">Nucleotide-binding</keyword>
<dbReference type="Gene3D" id="2.40.100.10">
    <property type="entry name" value="Cyclophilin-like"/>
    <property type="match status" value="1"/>
</dbReference>
<comment type="caution">
    <text evidence="6">The sequence shown here is derived from an EMBL/GenBank/DDBJ whole genome shotgun (WGS) entry which is preliminary data.</text>
</comment>
<evidence type="ECO:0000256" key="1">
    <source>
        <dbReference type="ARBA" id="ARBA00022741"/>
    </source>
</evidence>
<keyword evidence="3" id="KW-0067">ATP-binding</keyword>
<dbReference type="SMART" id="SM00796">
    <property type="entry name" value="AHS1"/>
    <property type="match status" value="1"/>
</dbReference>
<dbReference type="SUPFAM" id="SSF50891">
    <property type="entry name" value="Cyclophilin-like"/>
    <property type="match status" value="1"/>
</dbReference>
<accession>A0ABV8JC05</accession>
<dbReference type="Gene3D" id="3.30.1360.40">
    <property type="match status" value="1"/>
</dbReference>
<dbReference type="EMBL" id="JBHSAP010000003">
    <property type="protein sequence ID" value="MFC4075292.1"/>
    <property type="molecule type" value="Genomic_DNA"/>
</dbReference>
<dbReference type="GO" id="GO:0017168">
    <property type="term" value="F:5-oxoprolinase (ATP-hydrolyzing) activity"/>
    <property type="evidence" value="ECO:0007669"/>
    <property type="project" value="UniProtKB-EC"/>
</dbReference>
<evidence type="ECO:0000259" key="5">
    <source>
        <dbReference type="SMART" id="SM00796"/>
    </source>
</evidence>
<feature type="compositionally biased region" description="Basic and acidic residues" evidence="4">
    <location>
        <begin position="226"/>
        <end position="248"/>
    </location>
</feature>
<dbReference type="SUPFAM" id="SSF160467">
    <property type="entry name" value="PH0987 N-terminal domain-like"/>
    <property type="match status" value="1"/>
</dbReference>